<reference evidence="2" key="1">
    <citation type="submission" date="2022-11" db="UniProtKB">
        <authorList>
            <consortium name="WormBaseParasite"/>
        </authorList>
    </citation>
    <scope>IDENTIFICATION</scope>
</reference>
<dbReference type="Proteomes" id="UP000887563">
    <property type="component" value="Unplaced"/>
</dbReference>
<keyword evidence="1" id="KW-1185">Reference proteome</keyword>
<protein>
    <submittedName>
        <fullName evidence="2">Candidate secreted effector</fullName>
    </submittedName>
</protein>
<dbReference type="AlphaFoldDB" id="A0A914NTG7"/>
<evidence type="ECO:0000313" key="2">
    <source>
        <dbReference type="WBParaSite" id="Minc3s10319g43980"/>
    </source>
</evidence>
<accession>A0A914NTG7</accession>
<name>A0A914NTG7_MELIC</name>
<organism evidence="1 2">
    <name type="scientific">Meloidogyne incognita</name>
    <name type="common">Southern root-knot nematode worm</name>
    <name type="synonym">Oxyuris incognita</name>
    <dbReference type="NCBI Taxonomy" id="6306"/>
    <lineage>
        <taxon>Eukaryota</taxon>
        <taxon>Metazoa</taxon>
        <taxon>Ecdysozoa</taxon>
        <taxon>Nematoda</taxon>
        <taxon>Chromadorea</taxon>
        <taxon>Rhabditida</taxon>
        <taxon>Tylenchina</taxon>
        <taxon>Tylenchomorpha</taxon>
        <taxon>Tylenchoidea</taxon>
        <taxon>Meloidogynidae</taxon>
        <taxon>Meloidogyninae</taxon>
        <taxon>Meloidogyne</taxon>
        <taxon>Meloidogyne incognita group</taxon>
    </lineage>
</organism>
<dbReference type="WBParaSite" id="Minc3s10319g43980">
    <property type="protein sequence ID" value="Minc3s10319g43980"/>
    <property type="gene ID" value="Minc3s10319g43980"/>
</dbReference>
<evidence type="ECO:0000313" key="1">
    <source>
        <dbReference type="Proteomes" id="UP000887563"/>
    </source>
</evidence>
<sequence>MLLRPKLPSDSELLYSKIFSSSSSSSSKNKKDLLPNQQQLPLLPPLAVDTCSSDGLLIKEENIQQLNSNDNNKPPKETTQNISLPVGTATYCQSQQSQLLFSTNIFSTFTVPTTPSKTFFSNKNALLYFFLSFIITTKTTSSIF</sequence>
<proteinExistence type="predicted"/>